<dbReference type="InterPro" id="IPR036208">
    <property type="entry name" value="VHL_sf"/>
</dbReference>
<name>A0A9W6GWF1_9HYPH</name>
<dbReference type="InterPro" id="IPR022772">
    <property type="entry name" value="VHL_tumour_suppress_b/a_dom"/>
</dbReference>
<organism evidence="3 4">
    <name type="scientific">Methylocystis echinoides</name>
    <dbReference type="NCBI Taxonomy" id="29468"/>
    <lineage>
        <taxon>Bacteria</taxon>
        <taxon>Pseudomonadati</taxon>
        <taxon>Pseudomonadota</taxon>
        <taxon>Alphaproteobacteria</taxon>
        <taxon>Hyphomicrobiales</taxon>
        <taxon>Methylocystaceae</taxon>
        <taxon>Methylocystis</taxon>
    </lineage>
</organism>
<reference evidence="3" key="1">
    <citation type="journal article" date="2023" name="Int. J. Syst. Evol. Microbiol.">
        <title>Methylocystis iwaonis sp. nov., a type II methane-oxidizing bacterium from surface soil of a rice paddy field in Japan, and emended description of the genus Methylocystis (ex Whittenbury et al. 1970) Bowman et al. 1993.</title>
        <authorList>
            <person name="Kaise H."/>
            <person name="Sawadogo J.B."/>
            <person name="Alam M.S."/>
            <person name="Ueno C."/>
            <person name="Dianou D."/>
            <person name="Shinjo R."/>
            <person name="Asakawa S."/>
        </authorList>
    </citation>
    <scope>NUCLEOTIDE SEQUENCE</scope>
    <source>
        <strain evidence="3">LMG27198</strain>
    </source>
</reference>
<evidence type="ECO:0000259" key="2">
    <source>
        <dbReference type="Pfam" id="PF01847"/>
    </source>
</evidence>
<comment type="caution">
    <text evidence="3">The sequence shown here is derived from an EMBL/GenBank/DDBJ whole genome shotgun (WGS) entry which is preliminary data.</text>
</comment>
<dbReference type="Pfam" id="PF01847">
    <property type="entry name" value="VHL"/>
    <property type="match status" value="1"/>
</dbReference>
<dbReference type="InterPro" id="IPR024053">
    <property type="entry name" value="VHL_beta_dom"/>
</dbReference>
<evidence type="ECO:0000313" key="4">
    <source>
        <dbReference type="Proteomes" id="UP001144323"/>
    </source>
</evidence>
<feature type="domain" description="von Hippel-Lindau disease tumour suppressor beta" evidence="2">
    <location>
        <begin position="64"/>
        <end position="119"/>
    </location>
</feature>
<dbReference type="CDD" id="cd05468">
    <property type="entry name" value="pVHL"/>
    <property type="match status" value="1"/>
</dbReference>
<keyword evidence="4" id="KW-1185">Reference proteome</keyword>
<protein>
    <recommendedName>
        <fullName evidence="2">von Hippel-Lindau disease tumour suppressor beta domain-containing protein</fullName>
    </recommendedName>
</protein>
<evidence type="ECO:0000256" key="1">
    <source>
        <dbReference type="ARBA" id="ARBA00010057"/>
    </source>
</evidence>
<dbReference type="AlphaFoldDB" id="A0A9W6GWF1"/>
<gene>
    <name evidence="3" type="ORF">LMG27198_31120</name>
</gene>
<proteinExistence type="inferred from homology"/>
<dbReference type="SUPFAM" id="SSF49468">
    <property type="entry name" value="VHL"/>
    <property type="match status" value="1"/>
</dbReference>
<accession>A0A9W6GWF1</accession>
<evidence type="ECO:0000313" key="3">
    <source>
        <dbReference type="EMBL" id="GLI94120.1"/>
    </source>
</evidence>
<dbReference type="Proteomes" id="UP001144323">
    <property type="component" value="Unassembled WGS sequence"/>
</dbReference>
<dbReference type="EMBL" id="BSEC01000001">
    <property type="protein sequence ID" value="GLI94120.1"/>
    <property type="molecule type" value="Genomic_DNA"/>
</dbReference>
<comment type="similarity">
    <text evidence="1">Belongs to the VHL family.</text>
</comment>
<dbReference type="Gene3D" id="2.60.40.780">
    <property type="entry name" value="von Hippel-Lindau disease tumour suppressor, beta domain"/>
    <property type="match status" value="1"/>
</dbReference>
<dbReference type="RefSeq" id="WP_281804140.1">
    <property type="nucleotide sequence ID" value="NZ_BSEC01000001.1"/>
</dbReference>
<sequence length="143" mass="15180">MSKSVCLTVFTVARSERGGPASGAEKKVARRIAALVAAGVLSLTAFAPLPALANSSCAEARRLHSLNSENPTTITFVNDSPAPRSIWWIDFDGGQKSYGEVDPGEQKTIETFLTHPWVVSNETGACVKVVVPQPGGSMIRIAR</sequence>
<dbReference type="InterPro" id="IPR037140">
    <property type="entry name" value="VHL_beta_dom_sf"/>
</dbReference>